<name>A0ABU1FTA6_9MICC</name>
<keyword evidence="2" id="KW-1185">Reference proteome</keyword>
<organism evidence="1 2">
    <name type="scientific">Nesterenkonia flava</name>
    <dbReference type="NCBI Taxonomy" id="469799"/>
    <lineage>
        <taxon>Bacteria</taxon>
        <taxon>Bacillati</taxon>
        <taxon>Actinomycetota</taxon>
        <taxon>Actinomycetes</taxon>
        <taxon>Micrococcales</taxon>
        <taxon>Micrococcaceae</taxon>
        <taxon>Nesterenkonia</taxon>
    </lineage>
</organism>
<sequence length="135" mass="14720">MRWSRRSDWGPARLGADEWAPLQAQISAADLDAVEETLEELTGFMDPFREDVAGAPMVGVTDGQLAVVSERTQDTWGRPVLEVTLYAGGPVGHSSPDAFERLASAASALVDHLQAEGVAVDGIRWQEKPYIKRPF</sequence>
<protein>
    <submittedName>
        <fullName evidence="1">Uncharacterized protein</fullName>
    </submittedName>
</protein>
<evidence type="ECO:0000313" key="1">
    <source>
        <dbReference type="EMBL" id="MDR5711885.1"/>
    </source>
</evidence>
<accession>A0ABU1FTA6</accession>
<dbReference type="Proteomes" id="UP001260872">
    <property type="component" value="Unassembled WGS sequence"/>
</dbReference>
<dbReference type="EMBL" id="JAVKGT010000015">
    <property type="protein sequence ID" value="MDR5711885.1"/>
    <property type="molecule type" value="Genomic_DNA"/>
</dbReference>
<gene>
    <name evidence="1" type="ORF">RH857_07025</name>
</gene>
<dbReference type="RefSeq" id="WP_310537265.1">
    <property type="nucleotide sequence ID" value="NZ_BAAAOC010000089.1"/>
</dbReference>
<comment type="caution">
    <text evidence="1">The sequence shown here is derived from an EMBL/GenBank/DDBJ whole genome shotgun (WGS) entry which is preliminary data.</text>
</comment>
<evidence type="ECO:0000313" key="2">
    <source>
        <dbReference type="Proteomes" id="UP001260872"/>
    </source>
</evidence>
<reference evidence="2" key="1">
    <citation type="submission" date="2023-07" db="EMBL/GenBank/DDBJ databases">
        <title>Description of three actinobacteria isolated from air of manufacturing shop in a pharmaceutical factory.</title>
        <authorList>
            <person name="Zhang D.-F."/>
        </authorList>
    </citation>
    <scope>NUCLEOTIDE SEQUENCE [LARGE SCALE GENOMIC DNA]</scope>
    <source>
        <strain evidence="2">CCTCC AB 207010</strain>
    </source>
</reference>
<proteinExistence type="predicted"/>